<dbReference type="OrthoDB" id="4464809at2"/>
<evidence type="ECO:0000313" key="4">
    <source>
        <dbReference type="Proteomes" id="UP000183407"/>
    </source>
</evidence>
<feature type="region of interest" description="Disordered" evidence="1">
    <location>
        <begin position="247"/>
        <end position="267"/>
    </location>
</feature>
<dbReference type="GO" id="GO:0004519">
    <property type="term" value="F:endonuclease activity"/>
    <property type="evidence" value="ECO:0007669"/>
    <property type="project" value="UniProtKB-KW"/>
</dbReference>
<organism evidence="3 4">
    <name type="scientific">Rhodococcus jostii</name>
    <dbReference type="NCBI Taxonomy" id="132919"/>
    <lineage>
        <taxon>Bacteria</taxon>
        <taxon>Bacillati</taxon>
        <taxon>Actinomycetota</taxon>
        <taxon>Actinomycetes</taxon>
        <taxon>Mycobacteriales</taxon>
        <taxon>Nocardiaceae</taxon>
        <taxon>Rhodococcus</taxon>
    </lineage>
</organism>
<protein>
    <submittedName>
        <fullName evidence="3">HNH endonuclease</fullName>
    </submittedName>
</protein>
<dbReference type="EMBL" id="FNTL01000004">
    <property type="protein sequence ID" value="SEC95846.1"/>
    <property type="molecule type" value="Genomic_DNA"/>
</dbReference>
<keyword evidence="3" id="KW-0378">Hydrolase</keyword>
<dbReference type="InterPro" id="IPR003615">
    <property type="entry name" value="HNH_nuc"/>
</dbReference>
<gene>
    <name evidence="3" type="ORF">SAMN04490220_3052</name>
</gene>
<dbReference type="Proteomes" id="UP000183407">
    <property type="component" value="Unassembled WGS sequence"/>
</dbReference>
<evidence type="ECO:0000313" key="3">
    <source>
        <dbReference type="EMBL" id="SEC95846.1"/>
    </source>
</evidence>
<proteinExistence type="predicted"/>
<keyword evidence="3" id="KW-0540">Nuclease</keyword>
<reference evidence="4" key="1">
    <citation type="submission" date="2016-10" db="EMBL/GenBank/DDBJ databases">
        <authorList>
            <person name="Varghese N."/>
        </authorList>
    </citation>
    <scope>NUCLEOTIDE SEQUENCE [LARGE SCALE GENOMIC DNA]</scope>
    <source>
        <strain evidence="4">DSM 44719</strain>
    </source>
</reference>
<sequence length="286" mass="32113">MTAWALVISKDFPDHWDLAQKDGFWDTRPRTKIEPADDISFWMAGTGLIGCARATSATFELTSSHPPAHWHDVATGGYRWRFTLESQSSAPVRQPRWKEMAAATGITVPASNGRIEVKDPKGRAYLRGLFEKEPDFDQAFSDGLAAYAPGDDLRKRAQRDIAVRQGQGQFRNSLIDSYDSTCAVTGSTVLAVLEAAHIDRYYGVHTNHVTNGLLLRADIHTLFDLQRITIDQDVRIRVGPDLIHTEYGSHEGKPLRLPENPSHHPDRDALRRHWESCDWANISQSS</sequence>
<feature type="domain" description="HNH nuclease" evidence="2">
    <location>
        <begin position="182"/>
        <end position="231"/>
    </location>
</feature>
<dbReference type="AlphaFoldDB" id="A0A1H4WRB5"/>
<keyword evidence="3" id="KW-0255">Endonuclease</keyword>
<dbReference type="Pfam" id="PF13391">
    <property type="entry name" value="HNH_2"/>
    <property type="match status" value="1"/>
</dbReference>
<evidence type="ECO:0000259" key="2">
    <source>
        <dbReference type="Pfam" id="PF13391"/>
    </source>
</evidence>
<accession>A0A1H4WRB5</accession>
<evidence type="ECO:0000256" key="1">
    <source>
        <dbReference type="SAM" id="MobiDB-lite"/>
    </source>
</evidence>
<name>A0A1H4WRB5_RHOJO</name>